<gene>
    <name evidence="1" type="ORF">PVE_R2G0323</name>
</gene>
<sequence length="100" mass="11602">MKILTLNLIGTYFHQIKAGTKTFEFRLQTPYWRTRLEGRTYDMVRVCWGYPKKGDAEREILLPWLGFEEQSIVHEHFGDLPVDVFAIRVSAKASGTARTP</sequence>
<accession>A0A1D3K7V3</accession>
<evidence type="ECO:0000313" key="2">
    <source>
        <dbReference type="Proteomes" id="UP000245431"/>
    </source>
</evidence>
<evidence type="ECO:0000313" key="1">
    <source>
        <dbReference type="EMBL" id="SBW84352.1"/>
    </source>
</evidence>
<name>A0A1D3K7V3_PSEVE</name>
<organism evidence="1 2">
    <name type="scientific">Pseudomonas veronii 1YdBTEX2</name>
    <dbReference type="NCBI Taxonomy" id="1295141"/>
    <lineage>
        <taxon>Bacteria</taxon>
        <taxon>Pseudomonadati</taxon>
        <taxon>Pseudomonadota</taxon>
        <taxon>Gammaproteobacteria</taxon>
        <taxon>Pseudomonadales</taxon>
        <taxon>Pseudomonadaceae</taxon>
        <taxon>Pseudomonas</taxon>
    </lineage>
</organism>
<proteinExistence type="predicted"/>
<protein>
    <submittedName>
        <fullName evidence="1">RNA-binding protein</fullName>
    </submittedName>
</protein>
<dbReference type="RefSeq" id="WP_017848246.1">
    <property type="nucleotide sequence ID" value="NZ_AOUH01000028.1"/>
</dbReference>
<dbReference type="AlphaFoldDB" id="A0A1D3K7V3"/>
<dbReference type="Proteomes" id="UP000245431">
    <property type="component" value="Chromosome PVE_r2"/>
</dbReference>
<dbReference type="EMBL" id="LT599584">
    <property type="protein sequence ID" value="SBW84352.1"/>
    <property type="molecule type" value="Genomic_DNA"/>
</dbReference>
<reference evidence="2" key="1">
    <citation type="submission" date="2016-07" db="EMBL/GenBank/DDBJ databases">
        <authorList>
            <person name="Florea S."/>
            <person name="Webb J.S."/>
            <person name="Jaromczyk J."/>
            <person name="Schardl C.L."/>
        </authorList>
    </citation>
    <scope>NUCLEOTIDE SEQUENCE [LARGE SCALE GENOMIC DNA]</scope>
    <source>
        <strain evidence="2">1YdBTEX2</strain>
    </source>
</reference>